<proteinExistence type="predicted"/>
<gene>
    <name evidence="1" type="ORF">QU24_17460</name>
</gene>
<evidence type="ECO:0000313" key="1">
    <source>
        <dbReference type="EMBL" id="KHJ66790.1"/>
    </source>
</evidence>
<evidence type="ECO:0000313" key="2">
    <source>
        <dbReference type="Proteomes" id="UP000030853"/>
    </source>
</evidence>
<protein>
    <submittedName>
        <fullName evidence="1">Uncharacterized protein</fullName>
    </submittedName>
</protein>
<dbReference type="EMBL" id="JTJJ01000068">
    <property type="protein sequence ID" value="KHJ66790.1"/>
    <property type="molecule type" value="Genomic_DNA"/>
</dbReference>
<dbReference type="Proteomes" id="UP000030853">
    <property type="component" value="Unassembled WGS sequence"/>
</dbReference>
<accession>A0A0B1R6S3</accession>
<organism evidence="1 2">
    <name type="scientific">Pantoea rodasii</name>
    <dbReference type="NCBI Taxonomy" id="1076549"/>
    <lineage>
        <taxon>Bacteria</taxon>
        <taxon>Pseudomonadati</taxon>
        <taxon>Pseudomonadota</taxon>
        <taxon>Gammaproteobacteria</taxon>
        <taxon>Enterobacterales</taxon>
        <taxon>Erwiniaceae</taxon>
        <taxon>Pantoea</taxon>
    </lineage>
</organism>
<reference evidence="1 2" key="1">
    <citation type="submission" date="2014-11" db="EMBL/GenBank/DDBJ databases">
        <title>Genome sequencing of Pantoea rodasii ND03.</title>
        <authorList>
            <person name="Muhamad Yunos N.Y."/>
            <person name="Chan K.-G."/>
        </authorList>
    </citation>
    <scope>NUCLEOTIDE SEQUENCE [LARGE SCALE GENOMIC DNA]</scope>
    <source>
        <strain evidence="1 2">ND03</strain>
    </source>
</reference>
<dbReference type="RefSeq" id="WP_039333590.1">
    <property type="nucleotide sequence ID" value="NZ_JTJJ01000068.1"/>
</dbReference>
<comment type="caution">
    <text evidence="1">The sequence shown here is derived from an EMBL/GenBank/DDBJ whole genome shotgun (WGS) entry which is preliminary data.</text>
</comment>
<name>A0A0B1R6S3_9GAMM</name>
<sequence>MLEHKKARHSGRALTNSVVDQPGLCPAGRQVLIRRLVHVVDHHGLQQGFHDGILPASQGL</sequence>
<dbReference type="AlphaFoldDB" id="A0A0B1R6S3"/>